<keyword evidence="1" id="KW-0812">Transmembrane</keyword>
<dbReference type="EMBL" id="CP071448">
    <property type="protein sequence ID" value="QSW90877.1"/>
    <property type="molecule type" value="Genomic_DNA"/>
</dbReference>
<keyword evidence="1" id="KW-0472">Membrane</keyword>
<sequence length="81" mass="9480">MKTAIIVQPEMKLLTILKKIKNNPWIGVTVSLAVIIPSLYKVLDDVTVFRIEYIWLAIFFPLYLRSLKKIFDEILDNPNEM</sequence>
<gene>
    <name evidence="2" type="ORF">J0383_08710</name>
</gene>
<keyword evidence="1" id="KW-1133">Transmembrane helix</keyword>
<reference evidence="2 3" key="1">
    <citation type="submission" date="2021-03" db="EMBL/GenBank/DDBJ databases">
        <title>Flavobacterium kribbensis sp. nov, an endophytic bacteria, isolated from soybean.</title>
        <authorList>
            <person name="Lee J."/>
            <person name="Seo J."/>
        </authorList>
    </citation>
    <scope>NUCLEOTIDE SEQUENCE [LARGE SCALE GENOMIC DNA]</scope>
    <source>
        <strain evidence="2 3">BB8</strain>
    </source>
</reference>
<evidence type="ECO:0000256" key="1">
    <source>
        <dbReference type="SAM" id="Phobius"/>
    </source>
</evidence>
<evidence type="ECO:0008006" key="4">
    <source>
        <dbReference type="Google" id="ProtNLM"/>
    </source>
</evidence>
<accession>A0ABX7QIX5</accession>
<dbReference type="RefSeq" id="WP_207298018.1">
    <property type="nucleotide sequence ID" value="NZ_CP071448.1"/>
</dbReference>
<proteinExistence type="predicted"/>
<evidence type="ECO:0000313" key="2">
    <source>
        <dbReference type="EMBL" id="QSW90877.1"/>
    </source>
</evidence>
<feature type="transmembrane region" description="Helical" evidence="1">
    <location>
        <begin position="20"/>
        <end position="40"/>
    </location>
</feature>
<protein>
    <recommendedName>
        <fullName evidence="4">Bacteriocin immunity protein</fullName>
    </recommendedName>
</protein>
<keyword evidence="3" id="KW-1185">Reference proteome</keyword>
<name>A0ABX7QIX5_9FLAO</name>
<dbReference type="Proteomes" id="UP000663440">
    <property type="component" value="Chromosome"/>
</dbReference>
<evidence type="ECO:0000313" key="3">
    <source>
        <dbReference type="Proteomes" id="UP000663440"/>
    </source>
</evidence>
<feature type="transmembrane region" description="Helical" evidence="1">
    <location>
        <begin position="46"/>
        <end position="64"/>
    </location>
</feature>
<organism evidence="2 3">
    <name type="scientific">Flavobacterium endoglycinae</name>
    <dbReference type="NCBI Taxonomy" id="2816357"/>
    <lineage>
        <taxon>Bacteria</taxon>
        <taxon>Pseudomonadati</taxon>
        <taxon>Bacteroidota</taxon>
        <taxon>Flavobacteriia</taxon>
        <taxon>Flavobacteriales</taxon>
        <taxon>Flavobacteriaceae</taxon>
        <taxon>Flavobacterium</taxon>
    </lineage>
</organism>